<dbReference type="GO" id="GO:0004672">
    <property type="term" value="F:protein kinase activity"/>
    <property type="evidence" value="ECO:0007669"/>
    <property type="project" value="InterPro"/>
</dbReference>
<dbReference type="Pfam" id="PF17667">
    <property type="entry name" value="Pkinase_fungal"/>
    <property type="match status" value="2"/>
</dbReference>
<dbReference type="InterPro" id="IPR040976">
    <property type="entry name" value="Pkinase_fungal"/>
</dbReference>
<dbReference type="PANTHER" id="PTHR38248:SF2">
    <property type="entry name" value="FUNK1 11"/>
    <property type="match status" value="1"/>
</dbReference>
<organism evidence="3 4">
    <name type="scientific">Lentinula aciculospora</name>
    <dbReference type="NCBI Taxonomy" id="153920"/>
    <lineage>
        <taxon>Eukaryota</taxon>
        <taxon>Fungi</taxon>
        <taxon>Dikarya</taxon>
        <taxon>Basidiomycota</taxon>
        <taxon>Agaricomycotina</taxon>
        <taxon>Agaricomycetes</taxon>
        <taxon>Agaricomycetidae</taxon>
        <taxon>Agaricales</taxon>
        <taxon>Marasmiineae</taxon>
        <taxon>Omphalotaceae</taxon>
        <taxon>Lentinula</taxon>
    </lineage>
</organism>
<dbReference type="SUPFAM" id="SSF56112">
    <property type="entry name" value="Protein kinase-like (PK-like)"/>
    <property type="match status" value="1"/>
</dbReference>
<comment type="caution">
    <text evidence="3">The sequence shown here is derived from an EMBL/GenBank/DDBJ whole genome shotgun (WGS) entry which is preliminary data.</text>
</comment>
<feature type="region of interest" description="Disordered" evidence="1">
    <location>
        <begin position="1"/>
        <end position="38"/>
    </location>
</feature>
<dbReference type="PANTHER" id="PTHR38248">
    <property type="entry name" value="FUNK1 6"/>
    <property type="match status" value="1"/>
</dbReference>
<reference evidence="3" key="1">
    <citation type="submission" date="2022-08" db="EMBL/GenBank/DDBJ databases">
        <title>A Global Phylogenomic Analysis of the Shiitake Genus Lentinula.</title>
        <authorList>
            <consortium name="DOE Joint Genome Institute"/>
            <person name="Sierra-Patev S."/>
            <person name="Min B."/>
            <person name="Naranjo-Ortiz M."/>
            <person name="Looney B."/>
            <person name="Konkel Z."/>
            <person name="Slot J.C."/>
            <person name="Sakamoto Y."/>
            <person name="Steenwyk J.L."/>
            <person name="Rokas A."/>
            <person name="Carro J."/>
            <person name="Camarero S."/>
            <person name="Ferreira P."/>
            <person name="Molpeceres G."/>
            <person name="Ruiz-Duenas F.J."/>
            <person name="Serrano A."/>
            <person name="Henrissat B."/>
            <person name="Drula E."/>
            <person name="Hughes K.W."/>
            <person name="Mata J.L."/>
            <person name="Ishikawa N.K."/>
            <person name="Vargas-Isla R."/>
            <person name="Ushijima S."/>
            <person name="Smith C.A."/>
            <person name="Ahrendt S."/>
            <person name="Andreopoulos W."/>
            <person name="He G."/>
            <person name="Labutti K."/>
            <person name="Lipzen A."/>
            <person name="Ng V."/>
            <person name="Riley R."/>
            <person name="Sandor L."/>
            <person name="Barry K."/>
            <person name="Martinez A.T."/>
            <person name="Xiao Y."/>
            <person name="Gibbons J.G."/>
            <person name="Terashima K."/>
            <person name="Grigoriev I.V."/>
            <person name="Hibbett D.S."/>
        </authorList>
    </citation>
    <scope>NUCLEOTIDE SEQUENCE</scope>
    <source>
        <strain evidence="3">JLM2183</strain>
    </source>
</reference>
<evidence type="ECO:0000313" key="4">
    <source>
        <dbReference type="Proteomes" id="UP001150266"/>
    </source>
</evidence>
<evidence type="ECO:0000259" key="2">
    <source>
        <dbReference type="PROSITE" id="PS50011"/>
    </source>
</evidence>
<gene>
    <name evidence="3" type="ORF">J3R30DRAFT_3384578</name>
</gene>
<dbReference type="Gene3D" id="1.10.510.10">
    <property type="entry name" value="Transferase(Phosphotransferase) domain 1"/>
    <property type="match status" value="1"/>
</dbReference>
<protein>
    <recommendedName>
        <fullName evidence="2">Protein kinase domain-containing protein</fullName>
    </recommendedName>
</protein>
<feature type="domain" description="Protein kinase" evidence="2">
    <location>
        <begin position="423"/>
        <end position="728"/>
    </location>
</feature>
<dbReference type="EMBL" id="JAOTPV010000033">
    <property type="protein sequence ID" value="KAJ4469228.1"/>
    <property type="molecule type" value="Genomic_DNA"/>
</dbReference>
<dbReference type="InterPro" id="IPR011009">
    <property type="entry name" value="Kinase-like_dom_sf"/>
</dbReference>
<feature type="compositionally biased region" description="Low complexity" evidence="1">
    <location>
        <begin position="240"/>
        <end position="251"/>
    </location>
</feature>
<dbReference type="GO" id="GO:0005524">
    <property type="term" value="F:ATP binding"/>
    <property type="evidence" value="ECO:0007669"/>
    <property type="project" value="InterPro"/>
</dbReference>
<dbReference type="InterPro" id="IPR000719">
    <property type="entry name" value="Prot_kinase_dom"/>
</dbReference>
<evidence type="ECO:0000256" key="1">
    <source>
        <dbReference type="SAM" id="MobiDB-lite"/>
    </source>
</evidence>
<dbReference type="OrthoDB" id="5569250at2759"/>
<feature type="region of interest" description="Disordered" evidence="1">
    <location>
        <begin position="223"/>
        <end position="283"/>
    </location>
</feature>
<keyword evidence="4" id="KW-1185">Reference proteome</keyword>
<dbReference type="AlphaFoldDB" id="A0A9W8ZX84"/>
<evidence type="ECO:0000313" key="3">
    <source>
        <dbReference type="EMBL" id="KAJ4469228.1"/>
    </source>
</evidence>
<proteinExistence type="predicted"/>
<sequence>MSEQVLPLGNRIPNLKTSEKVQHQATSDTTALRKVTPQSKKSESYGNVFRAEVKYTVDEVNKYLEQDLLGARILPTEQWAHDGLNLDLNKDDYQLPSHVRDKFASYLKVVGEAKNERDEHLYPALVDLLNSISDGEQNERIIFYKQDAVPVRGSHVMQIPDIGAVFQGLIKKEDTSHPPTSGRIVWGHLCTIVEGKLEGGKMVLAECGFFHFSSVLSASKNSISNLDEDTSDRASKTRRTNTSQTSTTESRVPSTEGGAPVSVPGAEDAGPHKVKPAPPRATPLGARTQVAGYARDVLSHGVLRSHVIMFLVDSKLVRSIFYDRSAIVESGVLNLNEPEDQLIFAKMIKHMRAMPAEGLGIVPNLDALFMKDPKSLKLGEAMPQYTAADGPPSKDLFEWLEGSLFTFAYKDGTRTVRLKRVLFRSNGIIGRGTIVVRVECNCDHCDGHCDWYGKKLILKLSFPSKTRVSEQTFMDRCKALAQGDHAWVLNHLPHIYWTFDVCFDINTPQAKFKERFKDDYEMRLMRGSIQEELEPLSSLETSKDCAQVFYDVVQCHHWAWKYPKILHRDISQGNIMVREKDGEKYGVLNDWDLSSWVNEQRDGPTSKFRTGTKPYMAHEQHSHDWQGPHRFRHDLESLFYVILLLVCLYPSPSAKYTAPMSPAQDFEYEEWHKQDDSFLVSKKFHVVNAPEWTPPVLPFFLGFTMWLINLQRTLRYGFIALGKHRDFLRLGKQSKAFDQDTLNNHFSYETVVSTMHRFSEEELKTRGSEWQEILLRLQPI</sequence>
<name>A0A9W8ZX84_9AGAR</name>
<dbReference type="Proteomes" id="UP001150266">
    <property type="component" value="Unassembled WGS sequence"/>
</dbReference>
<accession>A0A9W8ZX84</accession>
<dbReference type="PROSITE" id="PS50011">
    <property type="entry name" value="PROTEIN_KINASE_DOM"/>
    <property type="match status" value="1"/>
</dbReference>